<feature type="domain" description="NodB homology" evidence="6">
    <location>
        <begin position="42"/>
        <end position="249"/>
    </location>
</feature>
<dbReference type="Pfam" id="PF01522">
    <property type="entry name" value="Polysacc_deac_1"/>
    <property type="match status" value="1"/>
</dbReference>
<evidence type="ECO:0000256" key="3">
    <source>
        <dbReference type="ARBA" id="ARBA00020071"/>
    </source>
</evidence>
<evidence type="ECO:0000313" key="7">
    <source>
        <dbReference type="EMBL" id="MDQ0467280.1"/>
    </source>
</evidence>
<dbReference type="InterPro" id="IPR011330">
    <property type="entry name" value="Glyco_hydro/deAcase_b/a-brl"/>
</dbReference>
<dbReference type="Proteomes" id="UP001242480">
    <property type="component" value="Unassembled WGS sequence"/>
</dbReference>
<proteinExistence type="inferred from homology"/>
<gene>
    <name evidence="7" type="ORF">QO011_000275</name>
</gene>
<evidence type="ECO:0000256" key="5">
    <source>
        <dbReference type="ARBA" id="ARBA00032976"/>
    </source>
</evidence>
<accession>A0ABU0J0Y3</accession>
<comment type="similarity">
    <text evidence="2">Belongs to the polysaccharide deacetylase family.</text>
</comment>
<sequence>MPVSDAASPRIPVQPIGLRMRLAHRVARYAPARRHAMRNDRPLVSFSFDDIPVSAAATGARMLEEAGVRGTFFVATSLFGRSTDHWRVAEADSVAALARRGHEIGLHTHAHVPVVALDAAAFHSDMGECRRILSDLVPGRLLQNFAYPYGYASLVHRAILGLQARSSRTTHPGVNAGRIDLHYLCSILLDRSMRNPADIDALIERTIRQNGWLIFTTHDVDNPPSPYGCTPAILEHALDAVRRRGVRIATIGEALDLIGAPKAPHA</sequence>
<dbReference type="PANTHER" id="PTHR34216">
    <property type="match status" value="1"/>
</dbReference>
<evidence type="ECO:0000256" key="4">
    <source>
        <dbReference type="ARBA" id="ARBA00022729"/>
    </source>
</evidence>
<evidence type="ECO:0000259" key="6">
    <source>
        <dbReference type="PROSITE" id="PS51677"/>
    </source>
</evidence>
<dbReference type="PANTHER" id="PTHR34216:SF11">
    <property type="entry name" value="CHITOOLIGOSACCHARIDE DEACETYLASE"/>
    <property type="match status" value="1"/>
</dbReference>
<comment type="caution">
    <text evidence="7">The sequence shown here is derived from an EMBL/GenBank/DDBJ whole genome shotgun (WGS) entry which is preliminary data.</text>
</comment>
<protein>
    <recommendedName>
        <fullName evidence="3">Chitooligosaccharide deacetylase</fullName>
    </recommendedName>
    <alternativeName>
        <fullName evidence="5">Nodulation protein B</fullName>
    </alternativeName>
</protein>
<dbReference type="PROSITE" id="PS51677">
    <property type="entry name" value="NODB"/>
    <property type="match status" value="1"/>
</dbReference>
<dbReference type="InterPro" id="IPR051398">
    <property type="entry name" value="Polysacch_Deacetylase"/>
</dbReference>
<organism evidence="7 8">
    <name type="scientific">Labrys wisconsinensis</name>
    <dbReference type="NCBI Taxonomy" id="425677"/>
    <lineage>
        <taxon>Bacteria</taxon>
        <taxon>Pseudomonadati</taxon>
        <taxon>Pseudomonadota</taxon>
        <taxon>Alphaproteobacteria</taxon>
        <taxon>Hyphomicrobiales</taxon>
        <taxon>Xanthobacteraceae</taxon>
        <taxon>Labrys</taxon>
    </lineage>
</organism>
<name>A0ABU0J0Y3_9HYPH</name>
<evidence type="ECO:0000256" key="1">
    <source>
        <dbReference type="ARBA" id="ARBA00003236"/>
    </source>
</evidence>
<keyword evidence="4" id="KW-0732">Signal</keyword>
<reference evidence="7 8" key="1">
    <citation type="submission" date="2023-07" db="EMBL/GenBank/DDBJ databases">
        <title>Genomic Encyclopedia of Type Strains, Phase IV (KMG-IV): sequencing the most valuable type-strain genomes for metagenomic binning, comparative biology and taxonomic classification.</title>
        <authorList>
            <person name="Goeker M."/>
        </authorList>
    </citation>
    <scope>NUCLEOTIDE SEQUENCE [LARGE SCALE GENOMIC DNA]</scope>
    <source>
        <strain evidence="7 8">DSM 19619</strain>
    </source>
</reference>
<keyword evidence="8" id="KW-1185">Reference proteome</keyword>
<dbReference type="Gene3D" id="3.20.20.370">
    <property type="entry name" value="Glycoside hydrolase/deacetylase"/>
    <property type="match status" value="1"/>
</dbReference>
<dbReference type="SUPFAM" id="SSF88713">
    <property type="entry name" value="Glycoside hydrolase/deacetylase"/>
    <property type="match status" value="1"/>
</dbReference>
<evidence type="ECO:0000313" key="8">
    <source>
        <dbReference type="Proteomes" id="UP001242480"/>
    </source>
</evidence>
<comment type="function">
    <text evidence="1">Is involved in generating a small heat-stable compound (Nod), an acylated oligomer of N-acetylglucosamine, that stimulates mitosis in various plant protoplasts.</text>
</comment>
<evidence type="ECO:0000256" key="2">
    <source>
        <dbReference type="ARBA" id="ARBA00010973"/>
    </source>
</evidence>
<dbReference type="EMBL" id="JAUSVX010000001">
    <property type="protein sequence ID" value="MDQ0467280.1"/>
    <property type="molecule type" value="Genomic_DNA"/>
</dbReference>
<dbReference type="InterPro" id="IPR002509">
    <property type="entry name" value="NODB_dom"/>
</dbReference>